<feature type="transmembrane region" description="Helical" evidence="1">
    <location>
        <begin position="232"/>
        <end position="251"/>
    </location>
</feature>
<keyword evidence="1" id="KW-1133">Transmembrane helix</keyword>
<dbReference type="InterPro" id="IPR018710">
    <property type="entry name" value="DUF2232"/>
</dbReference>
<gene>
    <name evidence="2" type="ORF">ELD05_04345</name>
</gene>
<dbReference type="EMBL" id="CP034791">
    <property type="protein sequence ID" value="AZT89944.1"/>
    <property type="molecule type" value="Genomic_DNA"/>
</dbReference>
<feature type="transmembrane region" description="Helical" evidence="1">
    <location>
        <begin position="158"/>
        <end position="179"/>
    </location>
</feature>
<reference evidence="2 3" key="1">
    <citation type="submission" date="2018-12" db="EMBL/GenBank/DDBJ databases">
        <title>Genome sequence from the cellulolytic species, Caldicellulosiruptor changbaiensis.</title>
        <authorList>
            <person name="Blumer-Schuette S.E."/>
            <person name="Mendoza C."/>
        </authorList>
    </citation>
    <scope>NUCLEOTIDE SEQUENCE [LARGE SCALE GENOMIC DNA]</scope>
    <source>
        <strain evidence="2 3">CBS-Z</strain>
    </source>
</reference>
<dbReference type="PANTHER" id="PTHR41324:SF1">
    <property type="entry name" value="DUF2232 DOMAIN-CONTAINING PROTEIN"/>
    <property type="match status" value="1"/>
</dbReference>
<evidence type="ECO:0000313" key="2">
    <source>
        <dbReference type="EMBL" id="AZT89944.1"/>
    </source>
</evidence>
<proteinExistence type="predicted"/>
<keyword evidence="1" id="KW-0812">Transmembrane</keyword>
<feature type="transmembrane region" description="Helical" evidence="1">
    <location>
        <begin position="94"/>
        <end position="113"/>
    </location>
</feature>
<evidence type="ECO:0000313" key="3">
    <source>
        <dbReference type="Proteomes" id="UP000282930"/>
    </source>
</evidence>
<dbReference type="Pfam" id="PF09991">
    <property type="entry name" value="DUF2232"/>
    <property type="match status" value="1"/>
</dbReference>
<protein>
    <submittedName>
        <fullName evidence="2">DUF2232 domain-containing protein</fullName>
    </submittedName>
</protein>
<feature type="transmembrane region" description="Helical" evidence="1">
    <location>
        <begin position="46"/>
        <end position="63"/>
    </location>
</feature>
<accession>A0A3T0D4I1</accession>
<dbReference type="KEGG" id="ccha:ELD05_04345"/>
<organism evidence="2 3">
    <name type="scientific">Caldicellulosiruptor changbaiensis</name>
    <dbReference type="NCBI Taxonomy" id="1222016"/>
    <lineage>
        <taxon>Bacteria</taxon>
        <taxon>Bacillati</taxon>
        <taxon>Bacillota</taxon>
        <taxon>Bacillota incertae sedis</taxon>
        <taxon>Caldicellulosiruptorales</taxon>
        <taxon>Caldicellulosiruptoraceae</taxon>
        <taxon>Caldicellulosiruptor</taxon>
    </lineage>
</organism>
<feature type="transmembrane region" description="Helical" evidence="1">
    <location>
        <begin position="7"/>
        <end position="26"/>
    </location>
</feature>
<feature type="transmembrane region" description="Helical" evidence="1">
    <location>
        <begin position="263"/>
        <end position="289"/>
    </location>
</feature>
<dbReference type="AlphaFoldDB" id="A0A3T0D4I1"/>
<sequence length="301" mass="35186">MKKLAKEFLFISVFALLQFVLFLSQFNPLLLLLFVHLYTLFSKENFIPRVIISYVFASIGLMLMSKVPIAFVYLLIIYIVPVTVYIVLKYVKSYILDILTLAVGFLIHLVFTIKAIKSLYRIDVINEMILFLKKILEGYFKALNEDVLLDKFAEFLKLMVPSFVIVVAITLGFIAYYILKWTAKRLKIERDFLSFENLFMPKEVTIGVIIFYILSFFLTQVSLLYIVVSNMIIILLWLLFIQSLSLIYAIITEKISSPFFRGWMMIVIIIFSFQILPIMFLIGFLDLVFDFKKRGPKKVKL</sequence>
<keyword evidence="1" id="KW-0472">Membrane</keyword>
<name>A0A3T0D4I1_9FIRM</name>
<feature type="transmembrane region" description="Helical" evidence="1">
    <location>
        <begin position="70"/>
        <end position="88"/>
    </location>
</feature>
<dbReference type="RefSeq" id="WP_127351509.1">
    <property type="nucleotide sequence ID" value="NZ_CP034791.1"/>
</dbReference>
<evidence type="ECO:0000256" key="1">
    <source>
        <dbReference type="SAM" id="Phobius"/>
    </source>
</evidence>
<dbReference type="Proteomes" id="UP000282930">
    <property type="component" value="Chromosome"/>
</dbReference>
<feature type="transmembrane region" description="Helical" evidence="1">
    <location>
        <begin position="204"/>
        <end position="225"/>
    </location>
</feature>
<keyword evidence="3" id="KW-1185">Reference proteome</keyword>
<dbReference type="PANTHER" id="PTHR41324">
    <property type="entry name" value="MEMBRANE PROTEIN-RELATED"/>
    <property type="match status" value="1"/>
</dbReference>